<evidence type="ECO:0008006" key="4">
    <source>
        <dbReference type="Google" id="ProtNLM"/>
    </source>
</evidence>
<accession>A0ABV2SCP5</accession>
<gene>
    <name evidence="2" type="ORF">V5J35_000727</name>
</gene>
<protein>
    <recommendedName>
        <fullName evidence="4">PI3K/PI4K catalytic domain-containing protein</fullName>
    </recommendedName>
</protein>
<feature type="region of interest" description="Disordered" evidence="1">
    <location>
        <begin position="74"/>
        <end position="99"/>
    </location>
</feature>
<dbReference type="Proteomes" id="UP001549366">
    <property type="component" value="Unassembled WGS sequence"/>
</dbReference>
<keyword evidence="3" id="KW-1185">Reference proteome</keyword>
<sequence>MSELGGIQPNTHARVHLRSDTTAQKTFKKIGSAFNRKVFPHKIQKKLLQLRQRPGRPNKPIHLRGVALASPQRQLAPPALPPKNNRPQQPFQPGPSGEGAAIYNNLQYRSLVARERVTAQFEHPQQVSKNIIDAAWSFHHQGKNNTWGQSHALLAKAGQLGQVGSSINYHDQALVQPLSRQAGGLEQQGRQVIDNLQKGINQMDQLMQQQGHLMHPSEHQYLSGIKQSLHNEQKLMLQVMDDPGAVSVSGSLNLHQAMELKRLGYDLNPTIAKHFSPFSDQHLIRGSDQKFGSGAIHSVTKLKFQTQSGVVEKIFKGEDPVDPCPFDSITGSENYLDKNKPRFAARNFAAAKFDNLLGTGLMPTMELTVHDGQLGVLMDVAKGVKPWNQHPDTYNWIPVEDNRQPQLAASIQQQLNSAEWLDGICAQQDRHAGNLFVDPGSGKVTLIDNDMGFYPGQREVRTPSRPGGFRRFSGSTAGLPAVIDARVYQKLMSITPAQIHQQMDGLLTPLEIQSTVSRVQQLQLHARQLANNGRVIENWQQWKDPATRLNAAKFQHRYAPDSYLLSVQGKSRGL</sequence>
<evidence type="ECO:0000313" key="3">
    <source>
        <dbReference type="Proteomes" id="UP001549366"/>
    </source>
</evidence>
<evidence type="ECO:0000313" key="2">
    <source>
        <dbReference type="EMBL" id="MET4755535.1"/>
    </source>
</evidence>
<comment type="caution">
    <text evidence="2">The sequence shown here is derived from an EMBL/GenBank/DDBJ whole genome shotgun (WGS) entry which is preliminary data.</text>
</comment>
<reference evidence="2 3" key="1">
    <citation type="submission" date="2024-06" db="EMBL/GenBank/DDBJ databases">
        <title>Genomic Encyclopedia of Type Strains, Phase V (KMG-V): Genome sequencing to study the core and pangenomes of soil and plant-associated prokaryotes.</title>
        <authorList>
            <person name="Whitman W."/>
        </authorList>
    </citation>
    <scope>NUCLEOTIDE SEQUENCE [LARGE SCALE GENOMIC DNA]</scope>
    <source>
        <strain evidence="2 3">NE40</strain>
    </source>
</reference>
<proteinExistence type="predicted"/>
<name>A0ABV2SCP5_9GAMM</name>
<evidence type="ECO:0000256" key="1">
    <source>
        <dbReference type="SAM" id="MobiDB-lite"/>
    </source>
</evidence>
<dbReference type="RefSeq" id="WP_354009952.1">
    <property type="nucleotide sequence ID" value="NZ_JBEWTA010000001.1"/>
</dbReference>
<organism evidence="2 3">
    <name type="scientific">Endozoicomonas lisbonensis</name>
    <dbReference type="NCBI Taxonomy" id="3120522"/>
    <lineage>
        <taxon>Bacteria</taxon>
        <taxon>Pseudomonadati</taxon>
        <taxon>Pseudomonadota</taxon>
        <taxon>Gammaproteobacteria</taxon>
        <taxon>Oceanospirillales</taxon>
        <taxon>Endozoicomonadaceae</taxon>
        <taxon>Endozoicomonas</taxon>
    </lineage>
</organism>
<dbReference type="EMBL" id="JBEWTB010000002">
    <property type="protein sequence ID" value="MET4755535.1"/>
    <property type="molecule type" value="Genomic_DNA"/>
</dbReference>